<name>A0AAV4PU76_9ARAC</name>
<feature type="region of interest" description="Disordered" evidence="1">
    <location>
        <begin position="50"/>
        <end position="72"/>
    </location>
</feature>
<reference evidence="2 3" key="1">
    <citation type="submission" date="2021-06" db="EMBL/GenBank/DDBJ databases">
        <title>Caerostris darwini draft genome.</title>
        <authorList>
            <person name="Kono N."/>
            <person name="Arakawa K."/>
        </authorList>
    </citation>
    <scope>NUCLEOTIDE SEQUENCE [LARGE SCALE GENOMIC DNA]</scope>
</reference>
<organism evidence="2 3">
    <name type="scientific">Caerostris darwini</name>
    <dbReference type="NCBI Taxonomy" id="1538125"/>
    <lineage>
        <taxon>Eukaryota</taxon>
        <taxon>Metazoa</taxon>
        <taxon>Ecdysozoa</taxon>
        <taxon>Arthropoda</taxon>
        <taxon>Chelicerata</taxon>
        <taxon>Arachnida</taxon>
        <taxon>Araneae</taxon>
        <taxon>Araneomorphae</taxon>
        <taxon>Entelegynae</taxon>
        <taxon>Araneoidea</taxon>
        <taxon>Araneidae</taxon>
        <taxon>Caerostris</taxon>
    </lineage>
</organism>
<protein>
    <submittedName>
        <fullName evidence="2">Uncharacterized protein</fullName>
    </submittedName>
</protein>
<feature type="compositionally biased region" description="Basic and acidic residues" evidence="1">
    <location>
        <begin position="54"/>
        <end position="64"/>
    </location>
</feature>
<sequence length="95" mass="10898">MKLVLQERGCPPSSSTPIYHFECSKDEWEFVLHLPPTPFRFGTSILSRRQTKTKGIDERKDNRHPLLPTAPPPCSGVVEHGKFRKLLRSVNTSFH</sequence>
<evidence type="ECO:0000313" key="2">
    <source>
        <dbReference type="EMBL" id="GIY00466.1"/>
    </source>
</evidence>
<dbReference type="Proteomes" id="UP001054837">
    <property type="component" value="Unassembled WGS sequence"/>
</dbReference>
<dbReference type="AlphaFoldDB" id="A0AAV4PU76"/>
<gene>
    <name evidence="2" type="ORF">CDAR_315731</name>
</gene>
<comment type="caution">
    <text evidence="2">The sequence shown here is derived from an EMBL/GenBank/DDBJ whole genome shotgun (WGS) entry which is preliminary data.</text>
</comment>
<dbReference type="EMBL" id="BPLQ01003434">
    <property type="protein sequence ID" value="GIY00466.1"/>
    <property type="molecule type" value="Genomic_DNA"/>
</dbReference>
<proteinExistence type="predicted"/>
<accession>A0AAV4PU76</accession>
<evidence type="ECO:0000313" key="3">
    <source>
        <dbReference type="Proteomes" id="UP001054837"/>
    </source>
</evidence>
<evidence type="ECO:0000256" key="1">
    <source>
        <dbReference type="SAM" id="MobiDB-lite"/>
    </source>
</evidence>
<keyword evidence="3" id="KW-1185">Reference proteome</keyword>